<evidence type="ECO:0000313" key="17">
    <source>
        <dbReference type="Proteomes" id="UP000252707"/>
    </source>
</evidence>
<feature type="modified residue" description="4-aspartylphosphate" evidence="10">
    <location>
        <position position="1917"/>
    </location>
</feature>
<dbReference type="SMART" id="SM01231">
    <property type="entry name" value="H-kinase_dim"/>
    <property type="match status" value="1"/>
</dbReference>
<evidence type="ECO:0000259" key="15">
    <source>
        <dbReference type="PROSITE" id="PS50894"/>
    </source>
</evidence>
<dbReference type="InterPro" id="IPR002545">
    <property type="entry name" value="CheW-lke_dom"/>
</dbReference>
<feature type="modified residue" description="Phosphohistidine" evidence="9">
    <location>
        <position position="720"/>
    </location>
</feature>
<sequence>MNDTTALSLIRAEIDQALEQVRRFLERYIEHPEESAVLEQAADELHRILGSLRMVELYGAALVAEEMERVARDLLEDRVPNRDDACGVLVQAAMQLPNYLERIQAGESDNPLVLLPLLNDLRSGRGAELLSDTLLFEPDLSVMPPAGFDADSLALLEGDLRKPARSARHLYQLGLLGLLRNQQLRQALGRLRLALSQLEKISSGRPMGQLWWVASGVVAAVAGEGLEAGLAVKHLLSRLDRHIRRVAEEGESALEETPPAELVKNLLYYNAKAEPVDARVRELKSAFRLDAVLPSEADMARRRKGLSAANRGVLRVAIGALKEELSRAKDQLDLFVRSEPRELSDLESLRALLRRVADTLVMLGMGHARGMIQQQAAVLEAMERGERPVEDSVLMEVAGALLYVESGLDLLQETGQLPGQDEARLTGRESAERSALRSVLHESLLTIQSAKQDFAAALAEPGAAFDGAAMAMAVEPVLGALRMLEDDAVAGLLAAWLERIRPLSALPSESAAYESLADALTAVESYLDALQQGRRAEGYLEIGRQRLGLPQPATAAAAASPAAQGPAEWQIAAGESLEEAIDESIEIGGLVYDWAISPGGHPGPEPADQEHGHEAGPEPVGEAIDVFAPGSEEPAAADVSDAGEPVPAAAAGGREPGGSAEADAAHETGAEEAEPPDPELVEIFIEEADEVLASIDENLARWKSDPDDTEARQSVRRAYHTLKGSGRMVGAMEAGELAWAVENLLNRVIDGTLPAAPAVFDAVDESRRLLPSLLDAFAGNRACPEGAEARELGESCHLLSAATLPAAAGPSVEAEPGPEPGPEPEPEPEPAEPLATEAPPAVEAGAGMDPVLLGIFSAETRGHLAVVEEFLERCRAQGDGCRVDGDLQRALHTLHGSAGAARVEPMSDLAGRLESLVKVQAGLDSTPAPAFLDLLEEGLAVISGQFEALLSAPAAVPAAAELCARIGAEESRLHAAVPPMAAGSAADEAGLSTPGAPAVEEPAGSAPVTGTAAGAPGEVLSEWELALDAELAEADVPAAPPELDELTELFLDEGAAMLQSADALLRDWLAEPGAIQRLEELRFQLHSLAEGARLAGCMEVGAFAGQLEQTYADLAAGRLPRDYALSDWLQSAHDGLAGMLDSIQTGEPVEETGPLLEQLQALRTRPQAPAGEEEAAGIAEAAEEPPATIYPEPAPEAVVEPGPEPEPEPEPATVREPVSGYAAIDPDLLDIFREEAAELLDAIERALQGWARAPAEPGVAEGLRRALHTLKGGARTTGLQEMADLSHQMESLIDAVRDGTLVADDRVVQLLHEGYDGLASMLEQVAARLTLSPAEALLLRMREALSSGPGPLPSELTAPAAAPAEPVAAPGPVPAAPAPQQQEMVRVRAELLDRLGNVAGEVSISRSRLGQQVSQFGYHLQEFEETVNRLRGQLRRLEIETEAQILFRYEQADQAGYDEFDPLELDRFSHMQQLSRALMESAGDLIDLKDTLAELNRDSETLLLQQSRINTELQEGLMRARMVPFSSLVPRLRRIVRQITGELGKRAELRVLGGEGEMDRSVLNRMVGPLEHLLRNAIDHGIEPPAVRQAAGKADVGTITLDVRREGGEVVLVLSDDGGGVNLDAVRATAISRGLLGEGERVGDYELMQLILESGFSTAENVTQISGRGVGLDVVNSEIKQLGGMVSIESTRGEGAAFCIRLPFTLSVNQALMVYVGEELYAIPLTSIEGIIRLDAADVVRHHGAQGVPFRYAGQDYRLEYLGSLLGLHREAPVTGGAPLPVLLVRGGDSHYALLVDGIQGSGEIVVKSLGAQLSTVRGIAGATILGDGRVVVILDMPALIRTGAVVQHTVEAAKEVHTDEARPPRVLVVDDSITVRKVTTRLLGRNGMEVLTAKDGVDAMALLLELEHLPDIMLLDIEMPRMDGYELASLVRHNERLREVPIVMITSRTGEKHRERAEGLGVSRYLGKPYQEKDLLETIRELTGQEE</sequence>
<keyword evidence="17" id="KW-1185">Reference proteome</keyword>
<dbReference type="EC" id="2.7.13.3" evidence="2"/>
<dbReference type="OrthoDB" id="9803176at2"/>
<evidence type="ECO:0000313" key="16">
    <source>
        <dbReference type="EMBL" id="RCX30343.1"/>
    </source>
</evidence>
<organism evidence="16 17">
    <name type="scientific">Thioalbus denitrificans</name>
    <dbReference type="NCBI Taxonomy" id="547122"/>
    <lineage>
        <taxon>Bacteria</taxon>
        <taxon>Pseudomonadati</taxon>
        <taxon>Pseudomonadota</taxon>
        <taxon>Gammaproteobacteria</taxon>
        <taxon>Chromatiales</taxon>
        <taxon>Ectothiorhodospiraceae</taxon>
        <taxon>Thioalbus</taxon>
    </lineage>
</organism>
<dbReference type="FunFam" id="3.30.565.10:FF:000016">
    <property type="entry name" value="Chemotaxis protein CheA, putative"/>
    <property type="match status" value="1"/>
</dbReference>
<dbReference type="SMART" id="SM00260">
    <property type="entry name" value="CheW"/>
    <property type="match status" value="1"/>
</dbReference>
<feature type="domain" description="Response regulatory" evidence="13">
    <location>
        <begin position="1866"/>
        <end position="1984"/>
    </location>
</feature>
<dbReference type="Pfam" id="PF01627">
    <property type="entry name" value="Hpt"/>
    <property type="match status" value="5"/>
</dbReference>
<feature type="domain" description="Histidine kinase" evidence="12">
    <location>
        <begin position="1467"/>
        <end position="1706"/>
    </location>
</feature>
<dbReference type="Gene3D" id="3.40.50.2300">
    <property type="match status" value="1"/>
</dbReference>
<dbReference type="InterPro" id="IPR003594">
    <property type="entry name" value="HATPase_dom"/>
</dbReference>
<feature type="region of interest" description="Disordered" evidence="11">
    <location>
        <begin position="806"/>
        <end position="835"/>
    </location>
</feature>
<dbReference type="InterPro" id="IPR001789">
    <property type="entry name" value="Sig_transdc_resp-reg_receiver"/>
</dbReference>
<feature type="compositionally biased region" description="Low complexity" evidence="11">
    <location>
        <begin position="806"/>
        <end position="815"/>
    </location>
</feature>
<keyword evidence="4 10" id="KW-0597">Phosphoprotein</keyword>
<evidence type="ECO:0000256" key="3">
    <source>
        <dbReference type="ARBA" id="ARBA00021495"/>
    </source>
</evidence>
<dbReference type="InterPro" id="IPR036890">
    <property type="entry name" value="HATPase_C_sf"/>
</dbReference>
<feature type="domain" description="CheW-like" evidence="14">
    <location>
        <begin position="1708"/>
        <end position="1846"/>
    </location>
</feature>
<dbReference type="SMART" id="SM00448">
    <property type="entry name" value="REC"/>
    <property type="match status" value="1"/>
</dbReference>
<dbReference type="PROSITE" id="PS50110">
    <property type="entry name" value="RESPONSE_REGULATORY"/>
    <property type="match status" value="1"/>
</dbReference>
<feature type="domain" description="HPt" evidence="15">
    <location>
        <begin position="673"/>
        <end position="777"/>
    </location>
</feature>
<dbReference type="PANTHER" id="PTHR43395">
    <property type="entry name" value="SENSOR HISTIDINE KINASE CHEA"/>
    <property type="match status" value="1"/>
</dbReference>
<dbReference type="PROSITE" id="PS50894">
    <property type="entry name" value="HPT"/>
    <property type="match status" value="3"/>
</dbReference>
<name>A0A369C9E0_9GAMM</name>
<dbReference type="GO" id="GO:0006935">
    <property type="term" value="P:chemotaxis"/>
    <property type="evidence" value="ECO:0007669"/>
    <property type="project" value="InterPro"/>
</dbReference>
<evidence type="ECO:0000259" key="13">
    <source>
        <dbReference type="PROSITE" id="PS50110"/>
    </source>
</evidence>
<dbReference type="Pfam" id="PF01584">
    <property type="entry name" value="CheW"/>
    <property type="match status" value="1"/>
</dbReference>
<proteinExistence type="predicted"/>
<feature type="modified residue" description="Phosphohistidine" evidence="9">
    <location>
        <position position="892"/>
    </location>
</feature>
<dbReference type="InterPro" id="IPR051315">
    <property type="entry name" value="Bact_Chemotaxis_CheA"/>
</dbReference>
<dbReference type="SUPFAM" id="SSF47226">
    <property type="entry name" value="Histidine-containing phosphotransfer domain, HPT domain"/>
    <property type="match status" value="5"/>
</dbReference>
<evidence type="ECO:0000256" key="1">
    <source>
        <dbReference type="ARBA" id="ARBA00000085"/>
    </source>
</evidence>
<dbReference type="InterPro" id="IPR036641">
    <property type="entry name" value="HPT_dom_sf"/>
</dbReference>
<dbReference type="CDD" id="cd00731">
    <property type="entry name" value="CheA_reg"/>
    <property type="match status" value="1"/>
</dbReference>
<dbReference type="Pfam" id="PF02518">
    <property type="entry name" value="HATPase_c"/>
    <property type="match status" value="1"/>
</dbReference>
<feature type="compositionally biased region" description="Low complexity" evidence="11">
    <location>
        <begin position="1184"/>
        <end position="1201"/>
    </location>
</feature>
<dbReference type="InterPro" id="IPR037006">
    <property type="entry name" value="CheA-like_homodim_sf"/>
</dbReference>
<dbReference type="PROSITE" id="PS50109">
    <property type="entry name" value="HIS_KIN"/>
    <property type="match status" value="1"/>
</dbReference>
<evidence type="ECO:0000256" key="6">
    <source>
        <dbReference type="ARBA" id="ARBA00022777"/>
    </source>
</evidence>
<dbReference type="InterPro" id="IPR011006">
    <property type="entry name" value="CheY-like_superfamily"/>
</dbReference>
<dbReference type="SMART" id="SM00073">
    <property type="entry name" value="HPT"/>
    <property type="match status" value="4"/>
</dbReference>
<dbReference type="CDD" id="cd17546">
    <property type="entry name" value="REC_hyHK_CKI1_RcsC-like"/>
    <property type="match status" value="1"/>
</dbReference>
<feature type="region of interest" description="Disordered" evidence="11">
    <location>
        <begin position="984"/>
        <end position="1014"/>
    </location>
</feature>
<dbReference type="InterPro" id="IPR004105">
    <property type="entry name" value="CheA-like_dim"/>
</dbReference>
<keyword evidence="5" id="KW-0808">Transferase</keyword>
<feature type="region of interest" description="Disordered" evidence="11">
    <location>
        <begin position="596"/>
        <end position="677"/>
    </location>
</feature>
<evidence type="ECO:0000256" key="9">
    <source>
        <dbReference type="PROSITE-ProRule" id="PRU00110"/>
    </source>
</evidence>
<dbReference type="Pfam" id="PF26379">
    <property type="entry name" value="FimL_2nd"/>
    <property type="match status" value="1"/>
</dbReference>
<feature type="compositionally biased region" description="Low complexity" evidence="11">
    <location>
        <begin position="642"/>
        <end position="662"/>
    </location>
</feature>
<feature type="modified residue" description="Phosphohistidine" evidence="9">
    <location>
        <position position="1268"/>
    </location>
</feature>
<evidence type="ECO:0000259" key="14">
    <source>
        <dbReference type="PROSITE" id="PS50851"/>
    </source>
</evidence>
<protein>
    <recommendedName>
        <fullName evidence="3">Chemotaxis protein CheA</fullName>
        <ecNumber evidence="2">2.7.13.3</ecNumber>
    </recommendedName>
</protein>
<comment type="function">
    <text evidence="8">Involved in the transmission of sensory signals from the chemoreceptors to the flagellar motors. CheA is autophosphorylated; it can transfer its phosphate group to either CheB or CheY.</text>
</comment>
<evidence type="ECO:0000256" key="2">
    <source>
        <dbReference type="ARBA" id="ARBA00012438"/>
    </source>
</evidence>
<gene>
    <name evidence="16" type="ORF">DFQ59_105177</name>
</gene>
<dbReference type="InterPro" id="IPR036061">
    <property type="entry name" value="CheW-like_dom_sf"/>
</dbReference>
<feature type="domain" description="HPt" evidence="15">
    <location>
        <begin position="845"/>
        <end position="949"/>
    </location>
</feature>
<evidence type="ECO:0000256" key="10">
    <source>
        <dbReference type="PROSITE-ProRule" id="PRU00169"/>
    </source>
</evidence>
<evidence type="ECO:0000259" key="12">
    <source>
        <dbReference type="PROSITE" id="PS50109"/>
    </source>
</evidence>
<dbReference type="Gene3D" id="2.30.30.40">
    <property type="entry name" value="SH3 Domains"/>
    <property type="match status" value="1"/>
</dbReference>
<dbReference type="EMBL" id="QPJY01000005">
    <property type="protein sequence ID" value="RCX30343.1"/>
    <property type="molecule type" value="Genomic_DNA"/>
</dbReference>
<dbReference type="InterPro" id="IPR058661">
    <property type="entry name" value="FimL_2nd"/>
</dbReference>
<evidence type="ECO:0000256" key="8">
    <source>
        <dbReference type="ARBA" id="ARBA00035100"/>
    </source>
</evidence>
<evidence type="ECO:0000256" key="11">
    <source>
        <dbReference type="SAM" id="MobiDB-lite"/>
    </source>
</evidence>
<evidence type="ECO:0000256" key="7">
    <source>
        <dbReference type="ARBA" id="ARBA00023012"/>
    </source>
</evidence>
<dbReference type="InterPro" id="IPR004358">
    <property type="entry name" value="Sig_transdc_His_kin-like_C"/>
</dbReference>
<dbReference type="InterPro" id="IPR008207">
    <property type="entry name" value="Sig_transdc_His_kin_Hpt_dom"/>
</dbReference>
<keyword evidence="6 16" id="KW-0418">Kinase</keyword>
<keyword evidence="7" id="KW-0902">Two-component regulatory system</keyword>
<accession>A0A369C9E0</accession>
<reference evidence="16 17" key="1">
    <citation type="submission" date="2018-07" db="EMBL/GenBank/DDBJ databases">
        <title>Genomic Encyclopedia of Type Strains, Phase IV (KMG-IV): sequencing the most valuable type-strain genomes for metagenomic binning, comparative biology and taxonomic classification.</title>
        <authorList>
            <person name="Goeker M."/>
        </authorList>
    </citation>
    <scope>NUCLEOTIDE SEQUENCE [LARGE SCALE GENOMIC DNA]</scope>
    <source>
        <strain evidence="16 17">DSM 26407</strain>
    </source>
</reference>
<dbReference type="Pfam" id="PF00072">
    <property type="entry name" value="Response_reg"/>
    <property type="match status" value="1"/>
</dbReference>
<dbReference type="Gene3D" id="3.30.565.10">
    <property type="entry name" value="Histidine kinase-like ATPase, C-terminal domain"/>
    <property type="match status" value="1"/>
</dbReference>
<dbReference type="Gene3D" id="1.20.120.160">
    <property type="entry name" value="HPT domain"/>
    <property type="match status" value="5"/>
</dbReference>
<dbReference type="GO" id="GO:0000155">
    <property type="term" value="F:phosphorelay sensor kinase activity"/>
    <property type="evidence" value="ECO:0007669"/>
    <property type="project" value="InterPro"/>
</dbReference>
<comment type="catalytic activity">
    <reaction evidence="1">
        <text>ATP + protein L-histidine = ADP + protein N-phospho-L-histidine.</text>
        <dbReference type="EC" id="2.7.13.3"/>
    </reaction>
</comment>
<dbReference type="SMART" id="SM00387">
    <property type="entry name" value="HATPase_c"/>
    <property type="match status" value="1"/>
</dbReference>
<dbReference type="SUPFAM" id="SSF52172">
    <property type="entry name" value="CheY-like"/>
    <property type="match status" value="1"/>
</dbReference>
<evidence type="ECO:0000256" key="4">
    <source>
        <dbReference type="ARBA" id="ARBA00022553"/>
    </source>
</evidence>
<dbReference type="PRINTS" id="PR00344">
    <property type="entry name" value="BCTRLSENSOR"/>
</dbReference>
<dbReference type="CDD" id="cd00088">
    <property type="entry name" value="HPT"/>
    <property type="match status" value="3"/>
</dbReference>
<dbReference type="Proteomes" id="UP000252707">
    <property type="component" value="Unassembled WGS sequence"/>
</dbReference>
<feature type="compositionally biased region" description="Low complexity" evidence="11">
    <location>
        <begin position="1002"/>
        <end position="1014"/>
    </location>
</feature>
<dbReference type="Gene3D" id="1.10.287.560">
    <property type="entry name" value="Histidine kinase CheA-like, homodimeric domain"/>
    <property type="match status" value="1"/>
</dbReference>
<comment type="caution">
    <text evidence="16">The sequence shown here is derived from an EMBL/GenBank/DDBJ whole genome shotgun (WGS) entry which is preliminary data.</text>
</comment>
<dbReference type="InterPro" id="IPR005467">
    <property type="entry name" value="His_kinase_dom"/>
</dbReference>
<evidence type="ECO:0000256" key="5">
    <source>
        <dbReference type="ARBA" id="ARBA00022679"/>
    </source>
</evidence>
<dbReference type="PANTHER" id="PTHR43395:SF8">
    <property type="entry name" value="HISTIDINE KINASE"/>
    <property type="match status" value="1"/>
</dbReference>
<dbReference type="GO" id="GO:0005737">
    <property type="term" value="C:cytoplasm"/>
    <property type="evidence" value="ECO:0007669"/>
    <property type="project" value="InterPro"/>
</dbReference>
<feature type="domain" description="HPt" evidence="15">
    <location>
        <begin position="1221"/>
        <end position="1325"/>
    </location>
</feature>
<dbReference type="Pfam" id="PF02895">
    <property type="entry name" value="H-kinase_dim"/>
    <property type="match status" value="1"/>
</dbReference>
<dbReference type="SUPFAM" id="SSF50341">
    <property type="entry name" value="CheW-like"/>
    <property type="match status" value="1"/>
</dbReference>
<dbReference type="SUPFAM" id="SSF55874">
    <property type="entry name" value="ATPase domain of HSP90 chaperone/DNA topoisomerase II/histidine kinase"/>
    <property type="match status" value="1"/>
</dbReference>
<feature type="region of interest" description="Disordered" evidence="11">
    <location>
        <begin position="1184"/>
        <end position="1215"/>
    </location>
</feature>
<dbReference type="PROSITE" id="PS50851">
    <property type="entry name" value="CHEW"/>
    <property type="match status" value="1"/>
</dbReference>
<dbReference type="RefSeq" id="WP_114279940.1">
    <property type="nucleotide sequence ID" value="NZ_QPJY01000005.1"/>
</dbReference>